<accession>A0ABW8QXS4</accession>
<comment type="caution">
    <text evidence="1">The sequence shown here is derived from an EMBL/GenBank/DDBJ whole genome shotgun (WGS) entry which is preliminary data.</text>
</comment>
<protein>
    <recommendedName>
        <fullName evidence="3">DUF3885 domain-containing protein</fullName>
    </recommendedName>
</protein>
<sequence length="210" mass="24565">MKTVFIRQIGIHPWDQINPSNDEAYITITLLHQDYAGVWKTWCEFSSSITKRWPKIVQWHTHLSPCYSKSEEYILQKAFTKKSNPGDILRKNAHTNIYSRITNLDGDPFRIDPDSMAGYRTSVTLMLNTNSSLEHLWHNLSTLTHISKTDDFKLILSDESSFSFRFYDAETHGVAQLICHAEHLAFLEKLIKEMNLEEIQQEGVYEYIHR</sequence>
<evidence type="ECO:0008006" key="3">
    <source>
        <dbReference type="Google" id="ProtNLM"/>
    </source>
</evidence>
<evidence type="ECO:0000313" key="2">
    <source>
        <dbReference type="Proteomes" id="UP001623008"/>
    </source>
</evidence>
<proteinExistence type="predicted"/>
<evidence type="ECO:0000313" key="1">
    <source>
        <dbReference type="EMBL" id="MFK9004414.1"/>
    </source>
</evidence>
<keyword evidence="2" id="KW-1185">Reference proteome</keyword>
<dbReference type="RefSeq" id="WP_406597370.1">
    <property type="nucleotide sequence ID" value="NZ_JBJHQF010000011.1"/>
</dbReference>
<dbReference type="EMBL" id="JBJHQF010000011">
    <property type="protein sequence ID" value="MFK9004414.1"/>
    <property type="molecule type" value="Genomic_DNA"/>
</dbReference>
<dbReference type="Proteomes" id="UP001623008">
    <property type="component" value="Unassembled WGS sequence"/>
</dbReference>
<name>A0ABW8QXS4_9PSED</name>
<reference evidence="1 2" key="1">
    <citation type="submission" date="2024-11" db="EMBL/GenBank/DDBJ databases">
        <authorList>
            <person name="Lucas J.A."/>
        </authorList>
    </citation>
    <scope>NUCLEOTIDE SEQUENCE [LARGE SCALE GENOMIC DNA]</scope>
    <source>
        <strain evidence="1 2">Z 7.15</strain>
    </source>
</reference>
<organism evidence="1 2">
    <name type="scientific">Pseudomonas pergaminensis</name>
    <dbReference type="NCBI Taxonomy" id="2853159"/>
    <lineage>
        <taxon>Bacteria</taxon>
        <taxon>Pseudomonadati</taxon>
        <taxon>Pseudomonadota</taxon>
        <taxon>Gammaproteobacteria</taxon>
        <taxon>Pseudomonadales</taxon>
        <taxon>Pseudomonadaceae</taxon>
        <taxon>Pseudomonas</taxon>
    </lineage>
</organism>
<gene>
    <name evidence="1" type="ORF">ACJEBJ_09785</name>
</gene>